<dbReference type="EMBL" id="UOFL01000058">
    <property type="protein sequence ID" value="VAW74466.1"/>
    <property type="molecule type" value="Genomic_DNA"/>
</dbReference>
<gene>
    <name evidence="1" type="ORF">MNBD_GAMMA12-195</name>
</gene>
<evidence type="ECO:0000313" key="1">
    <source>
        <dbReference type="EMBL" id="VAW74466.1"/>
    </source>
</evidence>
<name>A0A3B0Z192_9ZZZZ</name>
<organism evidence="1">
    <name type="scientific">hydrothermal vent metagenome</name>
    <dbReference type="NCBI Taxonomy" id="652676"/>
    <lineage>
        <taxon>unclassified sequences</taxon>
        <taxon>metagenomes</taxon>
        <taxon>ecological metagenomes</taxon>
    </lineage>
</organism>
<protein>
    <submittedName>
        <fullName evidence="1">Uncharacterized protein</fullName>
    </submittedName>
</protein>
<reference evidence="1" key="1">
    <citation type="submission" date="2018-06" db="EMBL/GenBank/DDBJ databases">
        <authorList>
            <person name="Zhirakovskaya E."/>
        </authorList>
    </citation>
    <scope>NUCLEOTIDE SEQUENCE</scope>
</reference>
<accession>A0A3B0Z192</accession>
<sequence>MSTLQLSDVLLQDIQAVLLKHDEKCNDMGVGIQYLAALTGFLASTLPGEGPQKQEFLQQLYQFAEQVMVDNSQKKEGTATLPPANNNAFGIWEPK</sequence>
<dbReference type="AlphaFoldDB" id="A0A3B0Z192"/>
<proteinExistence type="predicted"/>